<dbReference type="RefSeq" id="WP_121052934.1">
    <property type="nucleotide sequence ID" value="NZ_AP018711.1"/>
</dbReference>
<dbReference type="PANTHER" id="PTHR11733">
    <property type="entry name" value="ZINC METALLOPROTEASE FAMILY M13 NEPRILYSIN-RELATED"/>
    <property type="match status" value="1"/>
</dbReference>
<keyword evidence="14" id="KW-1185">Reference proteome</keyword>
<dbReference type="InterPro" id="IPR024079">
    <property type="entry name" value="MetalloPept_cat_dom_sf"/>
</dbReference>
<evidence type="ECO:0000313" key="14">
    <source>
        <dbReference type="Proteomes" id="UP000276029"/>
    </source>
</evidence>
<comment type="cofactor">
    <cofactor evidence="1">
        <name>Zn(2+)</name>
        <dbReference type="ChEBI" id="CHEBI:29105"/>
    </cofactor>
</comment>
<feature type="chain" id="PRO_5042185718" evidence="8">
    <location>
        <begin position="22"/>
        <end position="677"/>
    </location>
</feature>
<dbReference type="Proteomes" id="UP000275727">
    <property type="component" value="Chromosome"/>
</dbReference>
<evidence type="ECO:0000256" key="2">
    <source>
        <dbReference type="ARBA" id="ARBA00007357"/>
    </source>
</evidence>
<reference evidence="12 14" key="2">
    <citation type="submission" date="2018-10" db="EMBL/GenBank/DDBJ databases">
        <title>Genomic Encyclopedia of Type Strains, Phase IV (KMG-IV): sequencing the most valuable type-strain genomes for metagenomic binning, comparative biology and taxonomic classification.</title>
        <authorList>
            <person name="Goeker M."/>
        </authorList>
    </citation>
    <scope>NUCLEOTIDE SEQUENCE [LARGE SCALE GENOMIC DNA]</scope>
    <source>
        <strain evidence="12 14">DSM 19791</strain>
    </source>
</reference>
<reference evidence="11 13" key="1">
    <citation type="submission" date="2018-06" db="EMBL/GenBank/DDBJ databases">
        <title>Complete Genome Sequence of the Microcystin-Degrading Bacterium Sphingosinicella microcystinivorans Strain B-9.</title>
        <authorList>
            <person name="Jin H."/>
            <person name="Nishizawa T."/>
            <person name="Guo Y."/>
            <person name="Nishizawa A."/>
            <person name="Park H."/>
            <person name="Kato H."/>
            <person name="Tsuji K."/>
            <person name="Harada K."/>
        </authorList>
    </citation>
    <scope>NUCLEOTIDE SEQUENCE [LARGE SCALE GENOMIC DNA]</scope>
    <source>
        <strain evidence="11 13">B9</strain>
    </source>
</reference>
<feature type="signal peptide" evidence="8">
    <location>
        <begin position="1"/>
        <end position="21"/>
    </location>
</feature>
<dbReference type="GO" id="GO:0046872">
    <property type="term" value="F:metal ion binding"/>
    <property type="evidence" value="ECO:0007669"/>
    <property type="project" value="UniProtKB-KW"/>
</dbReference>
<dbReference type="PRINTS" id="PR00786">
    <property type="entry name" value="NEPRILYSIN"/>
</dbReference>
<keyword evidence="3" id="KW-0645">Protease</keyword>
<dbReference type="Gene3D" id="1.10.1380.10">
    <property type="entry name" value="Neutral endopeptidase , domain2"/>
    <property type="match status" value="1"/>
</dbReference>
<organism evidence="11 13">
    <name type="scientific">Sphingosinicella microcystinivorans</name>
    <dbReference type="NCBI Taxonomy" id="335406"/>
    <lineage>
        <taxon>Bacteria</taxon>
        <taxon>Pseudomonadati</taxon>
        <taxon>Pseudomonadota</taxon>
        <taxon>Alphaproteobacteria</taxon>
        <taxon>Sphingomonadales</taxon>
        <taxon>Sphingosinicellaceae</taxon>
        <taxon>Sphingosinicella</taxon>
    </lineage>
</organism>
<keyword evidence="8" id="KW-0732">Signal</keyword>
<feature type="domain" description="Peptidase M13 C-terminal" evidence="9">
    <location>
        <begin position="474"/>
        <end position="673"/>
    </location>
</feature>
<evidence type="ECO:0000256" key="7">
    <source>
        <dbReference type="ARBA" id="ARBA00023049"/>
    </source>
</evidence>
<dbReference type="EMBL" id="RBWX01000010">
    <property type="protein sequence ID" value="RKS86483.1"/>
    <property type="molecule type" value="Genomic_DNA"/>
</dbReference>
<protein>
    <submittedName>
        <fullName evidence="12">Endothelin-converting enzyme</fullName>
    </submittedName>
    <submittedName>
        <fullName evidence="11">Peptidase M13</fullName>
    </submittedName>
</protein>
<evidence type="ECO:0000256" key="4">
    <source>
        <dbReference type="ARBA" id="ARBA00022723"/>
    </source>
</evidence>
<dbReference type="CDD" id="cd08662">
    <property type="entry name" value="M13"/>
    <property type="match status" value="1"/>
</dbReference>
<accession>A0AAD1G268</accession>
<keyword evidence="4" id="KW-0479">Metal-binding</keyword>
<dbReference type="PANTHER" id="PTHR11733:SF167">
    <property type="entry name" value="FI17812P1-RELATED"/>
    <property type="match status" value="1"/>
</dbReference>
<dbReference type="Pfam" id="PF05649">
    <property type="entry name" value="Peptidase_M13_N"/>
    <property type="match status" value="1"/>
</dbReference>
<keyword evidence="6" id="KW-0862">Zinc</keyword>
<dbReference type="SUPFAM" id="SSF55486">
    <property type="entry name" value="Metalloproteases ('zincins'), catalytic domain"/>
    <property type="match status" value="1"/>
</dbReference>
<proteinExistence type="inferred from homology"/>
<evidence type="ECO:0000256" key="3">
    <source>
        <dbReference type="ARBA" id="ARBA00022670"/>
    </source>
</evidence>
<feature type="domain" description="Peptidase M13 N-terminal" evidence="10">
    <location>
        <begin position="43"/>
        <end position="422"/>
    </location>
</feature>
<evidence type="ECO:0000259" key="9">
    <source>
        <dbReference type="Pfam" id="PF01431"/>
    </source>
</evidence>
<evidence type="ECO:0000259" key="10">
    <source>
        <dbReference type="Pfam" id="PF05649"/>
    </source>
</evidence>
<gene>
    <name evidence="12" type="ORF">DFR51_3189</name>
    <name evidence="11" type="ORF">SmB9_30720</name>
</gene>
<keyword evidence="5" id="KW-0378">Hydrolase</keyword>
<dbReference type="KEGG" id="smic:SmB9_30720"/>
<dbReference type="Gene3D" id="3.40.390.10">
    <property type="entry name" value="Collagenase (Catalytic Domain)"/>
    <property type="match status" value="1"/>
</dbReference>
<evidence type="ECO:0000313" key="13">
    <source>
        <dbReference type="Proteomes" id="UP000275727"/>
    </source>
</evidence>
<dbReference type="InterPro" id="IPR018497">
    <property type="entry name" value="Peptidase_M13_C"/>
</dbReference>
<sequence>MKIIFLCAASAAALLAAPAIAADTPEIAPWGFDEAGMDRSIAPGDDFLGYGGGTYLRQLEIPADRSNYGMFTKLRDLSQERTREIIQTAAASHDGPGSTGQKVGDYYASFLDEAAIEAKGLAPIKADLDAVAAIKSEHAFAAALGAALRSYGPSPFVYYVNQDEKAPDHYIPVFVQGGIGLPDRDYYLVDKPAYVEAREAYKTHIARIFMLAGTPAADAAKKAASIYDLEHKFAEVHWTVVDSRDSDKTYNKWTKADFTAKAPGFDWNAFFTAAGLGSQNEYIVNQPSSFAGMAKIIGEADVATLRDWLTFKTLKDAAPLLPKAFVDENFAFEGTTLSGTPEIQPRWKRGVDAVNNALGEAVGKLYVAKYFTPEAKAQADELVRNLIAAMDARIANLAWMTPETKVKARAKLAAFKPKIGYPVKWVDYSALNIVPGDAVGNAKRAAVFEYDRNLAKLGKPIDRDEWFMTPQTVNAYANPTMNEVVFPAAILQPPFFDPNADPAVNYGGIGAVIGHEITHHFDDQGRKYDPTGKLADWWTPEDVKRFKVYTDQVVAQYGAYEPLPGAHINGELTLGENIADIAGLTVAYDAYKASLGGKAAPVLGGFTGDQRFFLGYSQIWRQKYRDAQLQQQLATDPHTPGNWRPTAVRNLDAWYPAFGAKPGQKLYLPEDQRIRIW</sequence>
<dbReference type="InterPro" id="IPR042089">
    <property type="entry name" value="Peptidase_M13_dom_2"/>
</dbReference>
<dbReference type="InterPro" id="IPR000718">
    <property type="entry name" value="Peptidase_M13"/>
</dbReference>
<evidence type="ECO:0000256" key="5">
    <source>
        <dbReference type="ARBA" id="ARBA00022801"/>
    </source>
</evidence>
<name>A0AAD1G268_SPHMI</name>
<keyword evidence="7" id="KW-0482">Metalloprotease</keyword>
<dbReference type="PROSITE" id="PS51885">
    <property type="entry name" value="NEPRILYSIN"/>
    <property type="match status" value="1"/>
</dbReference>
<comment type="similarity">
    <text evidence="2">Belongs to the peptidase M13 family.</text>
</comment>
<dbReference type="GO" id="GO:0016485">
    <property type="term" value="P:protein processing"/>
    <property type="evidence" value="ECO:0007669"/>
    <property type="project" value="TreeGrafter"/>
</dbReference>
<evidence type="ECO:0000256" key="6">
    <source>
        <dbReference type="ARBA" id="ARBA00022833"/>
    </source>
</evidence>
<dbReference type="GO" id="GO:0004222">
    <property type="term" value="F:metalloendopeptidase activity"/>
    <property type="evidence" value="ECO:0007669"/>
    <property type="project" value="InterPro"/>
</dbReference>
<evidence type="ECO:0000256" key="8">
    <source>
        <dbReference type="SAM" id="SignalP"/>
    </source>
</evidence>
<evidence type="ECO:0000256" key="1">
    <source>
        <dbReference type="ARBA" id="ARBA00001947"/>
    </source>
</evidence>
<evidence type="ECO:0000313" key="11">
    <source>
        <dbReference type="EMBL" id="BBE35414.1"/>
    </source>
</evidence>
<dbReference type="GO" id="GO:0005886">
    <property type="term" value="C:plasma membrane"/>
    <property type="evidence" value="ECO:0007669"/>
    <property type="project" value="TreeGrafter"/>
</dbReference>
<dbReference type="Pfam" id="PF01431">
    <property type="entry name" value="Peptidase_M13"/>
    <property type="match status" value="1"/>
</dbReference>
<dbReference type="EMBL" id="AP018711">
    <property type="protein sequence ID" value="BBE35414.1"/>
    <property type="molecule type" value="Genomic_DNA"/>
</dbReference>
<dbReference type="InterPro" id="IPR008753">
    <property type="entry name" value="Peptidase_M13_N"/>
</dbReference>
<evidence type="ECO:0000313" key="12">
    <source>
        <dbReference type="EMBL" id="RKS86483.1"/>
    </source>
</evidence>
<dbReference type="AlphaFoldDB" id="A0AAD1G268"/>
<dbReference type="Proteomes" id="UP000276029">
    <property type="component" value="Unassembled WGS sequence"/>
</dbReference>